<protein>
    <submittedName>
        <fullName evidence="1">Addiction module protein</fullName>
    </submittedName>
</protein>
<accession>A0A932GP76</accession>
<proteinExistence type="predicted"/>
<dbReference type="Proteomes" id="UP000741360">
    <property type="component" value="Unassembled WGS sequence"/>
</dbReference>
<dbReference type="AlphaFoldDB" id="A0A932GP76"/>
<sequence length="76" mass="8782">MGTKFDEVTTAAMELNIEERAELAGRLLLSLDEPSESEVERLWIEEAERRLKEFREGKVRGIPADEVFRRAMDDIS</sequence>
<organism evidence="1 2">
    <name type="scientific">Tectimicrobiota bacterium</name>
    <dbReference type="NCBI Taxonomy" id="2528274"/>
    <lineage>
        <taxon>Bacteria</taxon>
        <taxon>Pseudomonadati</taxon>
        <taxon>Nitrospinota/Tectimicrobiota group</taxon>
        <taxon>Candidatus Tectimicrobiota</taxon>
    </lineage>
</organism>
<gene>
    <name evidence="1" type="ORF">HYY65_04780</name>
</gene>
<name>A0A932GP76_UNCTE</name>
<evidence type="ECO:0000313" key="1">
    <source>
        <dbReference type="EMBL" id="MBI3014372.1"/>
    </source>
</evidence>
<reference evidence="1" key="1">
    <citation type="submission" date="2020-07" db="EMBL/GenBank/DDBJ databases">
        <title>Huge and variable diversity of episymbiotic CPR bacteria and DPANN archaea in groundwater ecosystems.</title>
        <authorList>
            <person name="He C.Y."/>
            <person name="Keren R."/>
            <person name="Whittaker M."/>
            <person name="Farag I.F."/>
            <person name="Doudna J."/>
            <person name="Cate J.H.D."/>
            <person name="Banfield J.F."/>
        </authorList>
    </citation>
    <scope>NUCLEOTIDE SEQUENCE</scope>
    <source>
        <strain evidence="1">NC_groundwater_717_Ag_S-0.2um_59_8</strain>
    </source>
</reference>
<comment type="caution">
    <text evidence="1">The sequence shown here is derived from an EMBL/GenBank/DDBJ whole genome shotgun (WGS) entry which is preliminary data.</text>
</comment>
<dbReference type="NCBIfam" id="TIGR02574">
    <property type="entry name" value="stabl_TIGR02574"/>
    <property type="match status" value="1"/>
</dbReference>
<evidence type="ECO:0000313" key="2">
    <source>
        <dbReference type="Proteomes" id="UP000741360"/>
    </source>
</evidence>
<dbReference type="EMBL" id="JACPSX010000090">
    <property type="protein sequence ID" value="MBI3014372.1"/>
    <property type="molecule type" value="Genomic_DNA"/>
</dbReference>
<dbReference type="InterPro" id="IPR013406">
    <property type="entry name" value="CHP02574_addiction_mod"/>
</dbReference>
<dbReference type="Pfam" id="PF09720">
    <property type="entry name" value="Unstab_antitox"/>
    <property type="match status" value="1"/>
</dbReference>